<dbReference type="CDD" id="cd18140">
    <property type="entry name" value="HLD_clamp_RFC"/>
    <property type="match status" value="1"/>
</dbReference>
<evidence type="ECO:0000256" key="5">
    <source>
        <dbReference type="ARBA" id="ARBA00023125"/>
    </source>
</evidence>
<evidence type="ECO:0000256" key="2">
    <source>
        <dbReference type="ARBA" id="ARBA00022705"/>
    </source>
</evidence>
<dbReference type="PANTHER" id="PTHR46765:SF1">
    <property type="entry name" value="P-LOOP CONTAINING NUCLEOSIDE TRIPHOSPHATE HYDROLASES SUPERFAMILY PROTEIN"/>
    <property type="match status" value="1"/>
</dbReference>
<feature type="region of interest" description="Disordered" evidence="9">
    <location>
        <begin position="266"/>
        <end position="289"/>
    </location>
</feature>
<keyword evidence="7" id="KW-0131">Cell cycle</keyword>
<proteinExistence type="inferred from homology"/>
<dbReference type="EMBL" id="BRYA01000351">
    <property type="protein sequence ID" value="GMI47570.1"/>
    <property type="molecule type" value="Genomic_DNA"/>
</dbReference>
<dbReference type="Gene3D" id="1.10.8.60">
    <property type="match status" value="1"/>
</dbReference>
<feature type="compositionally biased region" description="Gly residues" evidence="9">
    <location>
        <begin position="355"/>
        <end position="366"/>
    </location>
</feature>
<evidence type="ECO:0000256" key="3">
    <source>
        <dbReference type="ARBA" id="ARBA00022741"/>
    </source>
</evidence>
<reference evidence="12" key="1">
    <citation type="journal article" date="2023" name="Commun. Biol.">
        <title>Genome analysis of Parmales, the sister group of diatoms, reveals the evolutionary specialization of diatoms from phago-mixotrophs to photoautotrophs.</title>
        <authorList>
            <person name="Ban H."/>
            <person name="Sato S."/>
            <person name="Yoshikawa S."/>
            <person name="Yamada K."/>
            <person name="Nakamura Y."/>
            <person name="Ichinomiya M."/>
            <person name="Sato N."/>
            <person name="Blanc-Mathieu R."/>
            <person name="Endo H."/>
            <person name="Kuwata A."/>
            <person name="Ogata H."/>
        </authorList>
    </citation>
    <scope>NUCLEOTIDE SEQUENCE [LARGE SCALE GENOMIC DNA]</scope>
</reference>
<sequence>MDIPDDGPSWDIDDFDESEMMAPEEDYDMLQEMIQDQEVNMVSTNRPTEKAVVREEEITKVAFPSQPNTDQIQEDDMAGGSKVTSSTTTSTPLPYHINIAPKSSDLSLYSFSRYQSSASESYRVYKTLSNTGASSDDHAKLLLKKRLAEERRKREGGGEDVNKINPKLIAPGVDGLGGERKRRKGRGMGDRITSTPVVGVSSVSVTLGNGDVRHIPIKSSKKFLSSPSLLSPKPYSSKTGKKGLGLLSVPMEELDIKAEKMVRARAMRGEKSNNNKANNKVKKQSESQLWVDKYSPSTFPELLSDEKTNREVLRCVRSWDKHVFNRDPPKRPGNTNGNTNGGPNGGPNGNPNGKSNGGSKGVGGGPHNLTDNRPPPHSRVILLCGPPGVGKSTLAHVVAHLAGYRAIEVNASDERTGGALKERVERTMESQTLGWEPGGQKPNLIVLDEVDGADGKQAVQQLVGIIKGNQGDKGAYLRRPLIFISNHRYSPALKPLLPYARVFDLQPPRQGKLLNRLKNICGLEHLVCPPQSLSGLAVASGGDVRSCLHTLQFVAAKARAKLPEGGKTADIEEGLESAVGGGGSKDARNDRASVVKSVFGKDDFSEGPLKKKKGKKGREDEKDRAGKVMEAMEGFNDDGRVLGLLFDAIKGAKYLDPNFQKTAASREILSMAACNSRVVRLAGAAISSLCSSSTRTSTDLRNYTDTTSWERKSARERNRGALEMMRDGVKPGLRNSKEVMATDIVPAAVANLSSGGGLNALTRAVSGTAMFSSGERAGFERRVTILRGLGLTYRREREGEREGDMVLQPQIERLCEYGEGGRRRDVPDGVKELMKTEVGWRDMKEREKGREGEERMGEEDEGGGITRKMEGEEGEGKTTTTNPRKRKSEEGVGSGDSSVGQTSPSPSPSETVRSTTTPGKKLALSSSEAKVSVVSPPPNQTNFLTKNATTAKNAQKARRQKAVGFTAGMSTKAKSKKCNSGSGRRMEEVVRFRHQKGFTQAVRVKAKVRDFL</sequence>
<dbReference type="SMART" id="SM00382">
    <property type="entry name" value="AAA"/>
    <property type="match status" value="1"/>
</dbReference>
<feature type="region of interest" description="Disordered" evidence="9">
    <location>
        <begin position="150"/>
        <end position="194"/>
    </location>
</feature>
<dbReference type="PANTHER" id="PTHR46765">
    <property type="entry name" value="P-LOOP CONTAINING NUCLEOSIDE TRIPHOSPHATE HYDROLASES SUPERFAMILY PROTEIN"/>
    <property type="match status" value="1"/>
</dbReference>
<feature type="compositionally biased region" description="Basic and acidic residues" evidence="9">
    <location>
        <begin position="150"/>
        <end position="162"/>
    </location>
</feature>
<evidence type="ECO:0000256" key="6">
    <source>
        <dbReference type="ARBA" id="ARBA00023242"/>
    </source>
</evidence>
<evidence type="ECO:0000259" key="10">
    <source>
        <dbReference type="SMART" id="SM00382"/>
    </source>
</evidence>
<feature type="domain" description="AAA+ ATPase" evidence="10">
    <location>
        <begin position="377"/>
        <end position="509"/>
    </location>
</feature>
<dbReference type="AlphaFoldDB" id="A0A9W7GLL0"/>
<dbReference type="InterPro" id="IPR047854">
    <property type="entry name" value="RFC_lid"/>
</dbReference>
<dbReference type="Proteomes" id="UP001165065">
    <property type="component" value="Unassembled WGS sequence"/>
</dbReference>
<dbReference type="InterPro" id="IPR053016">
    <property type="entry name" value="CTF18-RFC_complex"/>
</dbReference>
<keyword evidence="6" id="KW-0539">Nucleus</keyword>
<dbReference type="InterPro" id="IPR003593">
    <property type="entry name" value="AAA+_ATPase"/>
</dbReference>
<keyword evidence="4" id="KW-0067">ATP-binding</keyword>
<evidence type="ECO:0000313" key="12">
    <source>
        <dbReference type="Proteomes" id="UP001165065"/>
    </source>
</evidence>
<accession>A0A9W7GLL0</accession>
<dbReference type="GO" id="GO:0003677">
    <property type="term" value="F:DNA binding"/>
    <property type="evidence" value="ECO:0007669"/>
    <property type="project" value="UniProtKB-KW"/>
</dbReference>
<comment type="subcellular location">
    <subcellularLocation>
        <location evidence="1">Nucleus</location>
    </subcellularLocation>
</comment>
<keyword evidence="5" id="KW-0238">DNA-binding</keyword>
<evidence type="ECO:0000256" key="1">
    <source>
        <dbReference type="ARBA" id="ARBA00004123"/>
    </source>
</evidence>
<feature type="compositionally biased region" description="Basic and acidic residues" evidence="9">
    <location>
        <begin position="867"/>
        <end position="876"/>
    </location>
</feature>
<dbReference type="GO" id="GO:0005634">
    <property type="term" value="C:nucleus"/>
    <property type="evidence" value="ECO:0007669"/>
    <property type="project" value="UniProtKB-SubCell"/>
</dbReference>
<organism evidence="11 12">
    <name type="scientific">Triparma columacea</name>
    <dbReference type="NCBI Taxonomy" id="722753"/>
    <lineage>
        <taxon>Eukaryota</taxon>
        <taxon>Sar</taxon>
        <taxon>Stramenopiles</taxon>
        <taxon>Ochrophyta</taxon>
        <taxon>Bolidophyceae</taxon>
        <taxon>Parmales</taxon>
        <taxon>Triparmaceae</taxon>
        <taxon>Triparma</taxon>
    </lineage>
</organism>
<dbReference type="Gene3D" id="3.40.50.300">
    <property type="entry name" value="P-loop containing nucleotide triphosphate hydrolases"/>
    <property type="match status" value="1"/>
</dbReference>
<comment type="similarity">
    <text evidence="8">Belongs to the activator 1 small subunits family. CTF18 subfamily.</text>
</comment>
<dbReference type="GO" id="GO:0016887">
    <property type="term" value="F:ATP hydrolysis activity"/>
    <property type="evidence" value="ECO:0007669"/>
    <property type="project" value="InterPro"/>
</dbReference>
<dbReference type="Pfam" id="PF00004">
    <property type="entry name" value="AAA"/>
    <property type="match status" value="1"/>
</dbReference>
<evidence type="ECO:0000313" key="11">
    <source>
        <dbReference type="EMBL" id="GMI47570.1"/>
    </source>
</evidence>
<evidence type="ECO:0000256" key="9">
    <source>
        <dbReference type="SAM" id="MobiDB-lite"/>
    </source>
</evidence>
<evidence type="ECO:0000256" key="7">
    <source>
        <dbReference type="ARBA" id="ARBA00023306"/>
    </source>
</evidence>
<feature type="region of interest" description="Disordered" evidence="9">
    <location>
        <begin position="835"/>
        <end position="985"/>
    </location>
</feature>
<dbReference type="GO" id="GO:0005524">
    <property type="term" value="F:ATP binding"/>
    <property type="evidence" value="ECO:0007669"/>
    <property type="project" value="UniProtKB-KW"/>
</dbReference>
<feature type="compositionally biased region" description="Gly residues" evidence="9">
    <location>
        <begin position="339"/>
        <end position="348"/>
    </location>
</feature>
<protein>
    <recommendedName>
        <fullName evidence="10">AAA+ ATPase domain-containing protein</fullName>
    </recommendedName>
</protein>
<feature type="compositionally biased region" description="Low complexity" evidence="9">
    <location>
        <begin position="941"/>
        <end position="954"/>
    </location>
</feature>
<dbReference type="SUPFAM" id="SSF52540">
    <property type="entry name" value="P-loop containing nucleoside triphosphate hydrolases"/>
    <property type="match status" value="1"/>
</dbReference>
<keyword evidence="2" id="KW-0235">DNA replication</keyword>
<feature type="compositionally biased region" description="Basic and acidic residues" evidence="9">
    <location>
        <begin position="835"/>
        <end position="855"/>
    </location>
</feature>
<keyword evidence="3" id="KW-0547">Nucleotide-binding</keyword>
<feature type="compositionally biased region" description="Polar residues" evidence="9">
    <location>
        <begin position="901"/>
        <end position="929"/>
    </location>
</feature>
<dbReference type="InterPro" id="IPR003959">
    <property type="entry name" value="ATPase_AAA_core"/>
</dbReference>
<feature type="region of interest" description="Disordered" evidence="9">
    <location>
        <begin position="62"/>
        <end position="90"/>
    </location>
</feature>
<name>A0A9W7GLL0_9STRA</name>
<evidence type="ECO:0000256" key="8">
    <source>
        <dbReference type="ARBA" id="ARBA00043975"/>
    </source>
</evidence>
<comment type="caution">
    <text evidence="11">The sequence shown here is derived from an EMBL/GenBank/DDBJ whole genome shotgun (WGS) entry which is preliminary data.</text>
</comment>
<dbReference type="InterPro" id="IPR027417">
    <property type="entry name" value="P-loop_NTPase"/>
</dbReference>
<keyword evidence="12" id="KW-1185">Reference proteome</keyword>
<gene>
    <name evidence="11" type="ORF">TrCOL_g4631</name>
</gene>
<dbReference type="GO" id="GO:0006260">
    <property type="term" value="P:DNA replication"/>
    <property type="evidence" value="ECO:0007669"/>
    <property type="project" value="UniProtKB-KW"/>
</dbReference>
<evidence type="ECO:0000256" key="4">
    <source>
        <dbReference type="ARBA" id="ARBA00022840"/>
    </source>
</evidence>
<dbReference type="CDD" id="cd00009">
    <property type="entry name" value="AAA"/>
    <property type="match status" value="1"/>
</dbReference>
<feature type="region of interest" description="Disordered" evidence="9">
    <location>
        <begin position="323"/>
        <end position="379"/>
    </location>
</feature>
<dbReference type="OrthoDB" id="2195431at2759"/>